<reference evidence="2 3" key="1">
    <citation type="submission" date="2022-02" db="EMBL/GenBank/DDBJ databases">
        <title>Chromosome-level reference genomes for two strains of Caenorhabditis briggsae: an improved platform for comparative genomics.</title>
        <authorList>
            <person name="Stevens L."/>
            <person name="Andersen E.C."/>
        </authorList>
    </citation>
    <scope>NUCLEOTIDE SEQUENCE [LARGE SCALE GENOMIC DNA]</scope>
    <source>
        <strain evidence="2">QX1410_ONT</strain>
        <tissue evidence="2">Whole-organism</tissue>
    </source>
</reference>
<gene>
    <name evidence="2" type="ORF">L3Y34_010081</name>
</gene>
<evidence type="ECO:0000313" key="2">
    <source>
        <dbReference type="EMBL" id="ULT92746.1"/>
    </source>
</evidence>
<evidence type="ECO:0000256" key="1">
    <source>
        <dbReference type="SAM" id="MobiDB-lite"/>
    </source>
</evidence>
<evidence type="ECO:0000313" key="3">
    <source>
        <dbReference type="Proteomes" id="UP000827892"/>
    </source>
</evidence>
<dbReference type="EMBL" id="CP090895">
    <property type="protein sequence ID" value="ULT92746.1"/>
    <property type="molecule type" value="Genomic_DNA"/>
</dbReference>
<dbReference type="AlphaFoldDB" id="A0AAE9D2B7"/>
<accession>A0AAE9D2B7</accession>
<dbReference type="Proteomes" id="UP000827892">
    <property type="component" value="Chromosome V"/>
</dbReference>
<organism evidence="2 3">
    <name type="scientific">Caenorhabditis briggsae</name>
    <dbReference type="NCBI Taxonomy" id="6238"/>
    <lineage>
        <taxon>Eukaryota</taxon>
        <taxon>Metazoa</taxon>
        <taxon>Ecdysozoa</taxon>
        <taxon>Nematoda</taxon>
        <taxon>Chromadorea</taxon>
        <taxon>Rhabditida</taxon>
        <taxon>Rhabditina</taxon>
        <taxon>Rhabditomorpha</taxon>
        <taxon>Rhabditoidea</taxon>
        <taxon>Rhabditidae</taxon>
        <taxon>Peloderinae</taxon>
        <taxon>Caenorhabditis</taxon>
    </lineage>
</organism>
<feature type="compositionally biased region" description="Polar residues" evidence="1">
    <location>
        <begin position="45"/>
        <end position="59"/>
    </location>
</feature>
<sequence length="81" mass="8968">MARNDERTPRRAVSMAHIPRRDRSEPPPASTDQEPTDTDEPPITIATSASQVNSEQASPTKKKAPAPVTAPVDMKHEIYKY</sequence>
<protein>
    <submittedName>
        <fullName evidence="2">Uncharacterized protein</fullName>
    </submittedName>
</protein>
<proteinExistence type="predicted"/>
<feature type="region of interest" description="Disordered" evidence="1">
    <location>
        <begin position="1"/>
        <end position="81"/>
    </location>
</feature>
<name>A0AAE9D2B7_CAEBR</name>